<protein>
    <submittedName>
        <fullName evidence="1">Uncharacterized protein</fullName>
    </submittedName>
</protein>
<keyword evidence="2" id="KW-1185">Reference proteome</keyword>
<comment type="caution">
    <text evidence="1">The sequence shown here is derived from an EMBL/GenBank/DDBJ whole genome shotgun (WGS) entry which is preliminary data.</text>
</comment>
<evidence type="ECO:0000313" key="1">
    <source>
        <dbReference type="EMBL" id="GEO80118.1"/>
    </source>
</evidence>
<organism evidence="1 2">
    <name type="scientific">Pararhodospirillum oryzae</name>
    <dbReference type="NCBI Taxonomy" id="478448"/>
    <lineage>
        <taxon>Bacteria</taxon>
        <taxon>Pseudomonadati</taxon>
        <taxon>Pseudomonadota</taxon>
        <taxon>Alphaproteobacteria</taxon>
        <taxon>Rhodospirillales</taxon>
        <taxon>Rhodospirillaceae</taxon>
        <taxon>Pararhodospirillum</taxon>
    </lineage>
</organism>
<gene>
    <name evidence="1" type="ORF">ROR02_02490</name>
</gene>
<name>A0A512H3Y9_9PROT</name>
<dbReference type="EMBL" id="BJZO01000004">
    <property type="protein sequence ID" value="GEO80118.1"/>
    <property type="molecule type" value="Genomic_DNA"/>
</dbReference>
<dbReference type="Proteomes" id="UP000321567">
    <property type="component" value="Unassembled WGS sequence"/>
</dbReference>
<accession>A0A512H3Y9</accession>
<proteinExistence type="predicted"/>
<reference evidence="1 2" key="1">
    <citation type="submission" date="2019-07" db="EMBL/GenBank/DDBJ databases">
        <title>Whole genome shotgun sequence of Rhodospirillum oryzae NBRC 107573.</title>
        <authorList>
            <person name="Hosoyama A."/>
            <person name="Uohara A."/>
            <person name="Ohji S."/>
            <person name="Ichikawa N."/>
        </authorList>
    </citation>
    <scope>NUCLEOTIDE SEQUENCE [LARGE SCALE GENOMIC DNA]</scope>
    <source>
        <strain evidence="1 2">NBRC 107573</strain>
    </source>
</reference>
<dbReference type="AlphaFoldDB" id="A0A512H3Y9"/>
<evidence type="ECO:0000313" key="2">
    <source>
        <dbReference type="Proteomes" id="UP000321567"/>
    </source>
</evidence>
<sequence>MGAGVEVKGHADAAKVLEAYRAERDGVHRRHLQVTWLLLSGEPRKEVARPAIISLPSARIVTNGSVSTPSIGRPRNESSGIRIRGDVDWSLSVSR</sequence>